<keyword evidence="4 7" id="KW-0548">Nucleotidyltransferase</keyword>
<dbReference type="GO" id="GO:0006011">
    <property type="term" value="P:UDP-alpha-D-glucose metabolic process"/>
    <property type="evidence" value="ECO:0007669"/>
    <property type="project" value="InterPro"/>
</dbReference>
<dbReference type="Proteomes" id="UP000229816">
    <property type="component" value="Unassembled WGS sequence"/>
</dbReference>
<sequence>MITKAIILAAGFGTRFLPATKIVPKEMLPLIDKPIIQYSVEEAVASGIKEIILVIRPGVSAIRNHFGSKISLEKHLLEQDKVNLLEDLKNLAKIAKFSFVEQDPRLPYGTGAALVSAAKKIKKNEFFVFMFGDDLVKAKIPATKQLLNFWARHRQAIILGVAEVPKSQVSRYGILKLKKGTFEVEDLVEKPSPEKAPSRLASLGRFILNRDIIDILLEQKEHVTQGKEFYLTEAISAYLKTNKVLAFKIQGKWLTTGDPLSWIKATVEFALGRKDLAPEFRTYLKSLKI</sequence>
<evidence type="ECO:0000256" key="4">
    <source>
        <dbReference type="ARBA" id="ARBA00022695"/>
    </source>
</evidence>
<protein>
    <recommendedName>
        <fullName evidence="2">UTP--glucose-1-phosphate uridylyltransferase</fullName>
        <ecNumber evidence="2">2.7.7.9</ecNumber>
    </recommendedName>
</protein>
<dbReference type="SUPFAM" id="SSF53448">
    <property type="entry name" value="Nucleotide-diphospho-sugar transferases"/>
    <property type="match status" value="1"/>
</dbReference>
<dbReference type="GO" id="GO:0003983">
    <property type="term" value="F:UTP:glucose-1-phosphate uridylyltransferase activity"/>
    <property type="evidence" value="ECO:0007669"/>
    <property type="project" value="UniProtKB-EC"/>
</dbReference>
<dbReference type="Pfam" id="PF00483">
    <property type="entry name" value="NTP_transferase"/>
    <property type="match status" value="1"/>
</dbReference>
<evidence type="ECO:0000256" key="1">
    <source>
        <dbReference type="ARBA" id="ARBA00006890"/>
    </source>
</evidence>
<dbReference type="AlphaFoldDB" id="A0A2M8ETG4"/>
<comment type="similarity">
    <text evidence="1">Belongs to the UDPGP type 2 family.</text>
</comment>
<dbReference type="EC" id="2.7.7.9" evidence="2"/>
<evidence type="ECO:0000313" key="8">
    <source>
        <dbReference type="Proteomes" id="UP000229816"/>
    </source>
</evidence>
<organism evidence="7 8">
    <name type="scientific">Candidatus Shapirobacteria bacterium CG_4_9_14_0_2_um_filter_39_11</name>
    <dbReference type="NCBI Taxonomy" id="1974478"/>
    <lineage>
        <taxon>Bacteria</taxon>
        <taxon>Candidatus Shapironibacteriota</taxon>
    </lineage>
</organism>
<dbReference type="InterPro" id="IPR005771">
    <property type="entry name" value="GalU_uridylyltTrfase_bac/arc"/>
</dbReference>
<proteinExistence type="inferred from homology"/>
<feature type="domain" description="Nucleotidyl transferase" evidence="6">
    <location>
        <begin position="4"/>
        <end position="267"/>
    </location>
</feature>
<evidence type="ECO:0000259" key="6">
    <source>
        <dbReference type="Pfam" id="PF00483"/>
    </source>
</evidence>
<comment type="catalytic activity">
    <reaction evidence="5">
        <text>alpha-D-glucose 1-phosphate + UTP + H(+) = UDP-alpha-D-glucose + diphosphate</text>
        <dbReference type="Rhea" id="RHEA:19889"/>
        <dbReference type="ChEBI" id="CHEBI:15378"/>
        <dbReference type="ChEBI" id="CHEBI:33019"/>
        <dbReference type="ChEBI" id="CHEBI:46398"/>
        <dbReference type="ChEBI" id="CHEBI:58601"/>
        <dbReference type="ChEBI" id="CHEBI:58885"/>
        <dbReference type="EC" id="2.7.7.9"/>
    </reaction>
</comment>
<reference evidence="8" key="1">
    <citation type="submission" date="2017-09" db="EMBL/GenBank/DDBJ databases">
        <title>Depth-based differentiation of microbial function through sediment-hosted aquifers and enrichment of novel symbionts in the deep terrestrial subsurface.</title>
        <authorList>
            <person name="Probst A.J."/>
            <person name="Ladd B."/>
            <person name="Jarett J.K."/>
            <person name="Geller-Mcgrath D.E."/>
            <person name="Sieber C.M.K."/>
            <person name="Emerson J.B."/>
            <person name="Anantharaman K."/>
            <person name="Thomas B.C."/>
            <person name="Malmstrom R."/>
            <person name="Stieglmeier M."/>
            <person name="Klingl A."/>
            <person name="Woyke T."/>
            <person name="Ryan C.M."/>
            <person name="Banfield J.F."/>
        </authorList>
    </citation>
    <scope>NUCLEOTIDE SEQUENCE [LARGE SCALE GENOMIC DNA]</scope>
</reference>
<accession>A0A2M8ETG4</accession>
<evidence type="ECO:0000256" key="3">
    <source>
        <dbReference type="ARBA" id="ARBA00022679"/>
    </source>
</evidence>
<dbReference type="EMBL" id="PFSF01000006">
    <property type="protein sequence ID" value="PJC28417.1"/>
    <property type="molecule type" value="Genomic_DNA"/>
</dbReference>
<name>A0A2M8ETG4_9BACT</name>
<dbReference type="InterPro" id="IPR029044">
    <property type="entry name" value="Nucleotide-diphossugar_trans"/>
</dbReference>
<keyword evidence="3 7" id="KW-0808">Transferase</keyword>
<dbReference type="InterPro" id="IPR005835">
    <property type="entry name" value="NTP_transferase_dom"/>
</dbReference>
<evidence type="ECO:0000256" key="2">
    <source>
        <dbReference type="ARBA" id="ARBA00012415"/>
    </source>
</evidence>
<evidence type="ECO:0000313" key="7">
    <source>
        <dbReference type="EMBL" id="PJC28417.1"/>
    </source>
</evidence>
<dbReference type="Gene3D" id="3.90.550.10">
    <property type="entry name" value="Spore Coat Polysaccharide Biosynthesis Protein SpsA, Chain A"/>
    <property type="match status" value="1"/>
</dbReference>
<dbReference type="PANTHER" id="PTHR43197">
    <property type="entry name" value="UTP--GLUCOSE-1-PHOSPHATE URIDYLYLTRANSFERASE"/>
    <property type="match status" value="1"/>
</dbReference>
<evidence type="ECO:0000256" key="5">
    <source>
        <dbReference type="ARBA" id="ARBA00048128"/>
    </source>
</evidence>
<dbReference type="PANTHER" id="PTHR43197:SF1">
    <property type="entry name" value="UTP--GLUCOSE-1-PHOSPHATE URIDYLYLTRANSFERASE"/>
    <property type="match status" value="1"/>
</dbReference>
<comment type="caution">
    <text evidence="7">The sequence shown here is derived from an EMBL/GenBank/DDBJ whole genome shotgun (WGS) entry which is preliminary data.</text>
</comment>
<gene>
    <name evidence="7" type="ORF">CO054_00220</name>
</gene>